<dbReference type="InterPro" id="IPR010730">
    <property type="entry name" value="HET"/>
</dbReference>
<dbReference type="PANTHER" id="PTHR24148:SF64">
    <property type="entry name" value="HETEROKARYON INCOMPATIBILITY DOMAIN-CONTAINING PROTEIN"/>
    <property type="match status" value="1"/>
</dbReference>
<sequence length="76" mass="8883">FDALSYVWGSQAESFPFTLNGCISHVHHNLHTALPYLVRRGDARLVRPIWIDAICINQTDKKEKMVQIRLMNKVYR</sequence>
<evidence type="ECO:0000313" key="3">
    <source>
        <dbReference type="Proteomes" id="UP000800040"/>
    </source>
</evidence>
<evidence type="ECO:0000313" key="2">
    <source>
        <dbReference type="EMBL" id="KAF1829096.1"/>
    </source>
</evidence>
<keyword evidence="3" id="KW-1185">Reference proteome</keyword>
<gene>
    <name evidence="2" type="ORF">BDW02DRAFT_510766</name>
</gene>
<name>A0A6A5JZB2_9PLEO</name>
<dbReference type="OrthoDB" id="2157530at2759"/>
<feature type="non-terminal residue" evidence="2">
    <location>
        <position position="1"/>
    </location>
</feature>
<dbReference type="Proteomes" id="UP000800040">
    <property type="component" value="Unassembled WGS sequence"/>
</dbReference>
<feature type="domain" description="Heterokaryon incompatibility" evidence="1">
    <location>
        <begin position="1"/>
        <end position="76"/>
    </location>
</feature>
<dbReference type="EMBL" id="ML975467">
    <property type="protein sequence ID" value="KAF1829096.1"/>
    <property type="molecule type" value="Genomic_DNA"/>
</dbReference>
<protein>
    <recommendedName>
        <fullName evidence="1">Heterokaryon incompatibility domain-containing protein</fullName>
    </recommendedName>
</protein>
<accession>A0A6A5JZB2</accession>
<dbReference type="InterPro" id="IPR052895">
    <property type="entry name" value="HetReg/Transcr_Mod"/>
</dbReference>
<dbReference type="AlphaFoldDB" id="A0A6A5JZB2"/>
<reference evidence="2" key="1">
    <citation type="submission" date="2020-01" db="EMBL/GenBank/DDBJ databases">
        <authorList>
            <consortium name="DOE Joint Genome Institute"/>
            <person name="Haridas S."/>
            <person name="Albert R."/>
            <person name="Binder M."/>
            <person name="Bloem J."/>
            <person name="Labutti K."/>
            <person name="Salamov A."/>
            <person name="Andreopoulos B."/>
            <person name="Baker S.E."/>
            <person name="Barry K."/>
            <person name="Bills G."/>
            <person name="Bluhm B.H."/>
            <person name="Cannon C."/>
            <person name="Castanera R."/>
            <person name="Culley D.E."/>
            <person name="Daum C."/>
            <person name="Ezra D."/>
            <person name="Gonzalez J.B."/>
            <person name="Henrissat B."/>
            <person name="Kuo A."/>
            <person name="Liang C."/>
            <person name="Lipzen A."/>
            <person name="Lutzoni F."/>
            <person name="Magnuson J."/>
            <person name="Mondo S."/>
            <person name="Nolan M."/>
            <person name="Ohm R."/>
            <person name="Pangilinan J."/>
            <person name="Park H.-J."/>
            <person name="Ramirez L."/>
            <person name="Alfaro M."/>
            <person name="Sun H."/>
            <person name="Tritt A."/>
            <person name="Yoshinaga Y."/>
            <person name="Zwiers L.-H."/>
            <person name="Turgeon B.G."/>
            <person name="Goodwin S.B."/>
            <person name="Spatafora J.W."/>
            <person name="Crous P.W."/>
            <person name="Grigoriev I.V."/>
        </authorList>
    </citation>
    <scope>NUCLEOTIDE SEQUENCE</scope>
    <source>
        <strain evidence="2">P77</strain>
    </source>
</reference>
<dbReference type="PANTHER" id="PTHR24148">
    <property type="entry name" value="ANKYRIN REPEAT DOMAIN-CONTAINING PROTEIN 39 HOMOLOG-RELATED"/>
    <property type="match status" value="1"/>
</dbReference>
<evidence type="ECO:0000259" key="1">
    <source>
        <dbReference type="Pfam" id="PF06985"/>
    </source>
</evidence>
<organism evidence="2 3">
    <name type="scientific">Decorospora gaudefroyi</name>
    <dbReference type="NCBI Taxonomy" id="184978"/>
    <lineage>
        <taxon>Eukaryota</taxon>
        <taxon>Fungi</taxon>
        <taxon>Dikarya</taxon>
        <taxon>Ascomycota</taxon>
        <taxon>Pezizomycotina</taxon>
        <taxon>Dothideomycetes</taxon>
        <taxon>Pleosporomycetidae</taxon>
        <taxon>Pleosporales</taxon>
        <taxon>Pleosporineae</taxon>
        <taxon>Pleosporaceae</taxon>
        <taxon>Decorospora</taxon>
    </lineage>
</organism>
<proteinExistence type="predicted"/>
<dbReference type="Pfam" id="PF06985">
    <property type="entry name" value="HET"/>
    <property type="match status" value="1"/>
</dbReference>